<dbReference type="PANTHER" id="PTHR10566">
    <property type="entry name" value="CHAPERONE-ACTIVITY OF BC1 COMPLEX CABC1 -RELATED"/>
    <property type="match status" value="1"/>
</dbReference>
<dbReference type="SUPFAM" id="SSF56112">
    <property type="entry name" value="Protein kinase-like (PK-like)"/>
    <property type="match status" value="1"/>
</dbReference>
<reference evidence="4" key="1">
    <citation type="submission" date="2021-01" db="EMBL/GenBank/DDBJ databases">
        <authorList>
            <person name="Corre E."/>
            <person name="Pelletier E."/>
            <person name="Niang G."/>
            <person name="Scheremetjew M."/>
            <person name="Finn R."/>
            <person name="Kale V."/>
            <person name="Holt S."/>
            <person name="Cochrane G."/>
            <person name="Meng A."/>
            <person name="Brown T."/>
            <person name="Cohen L."/>
        </authorList>
    </citation>
    <scope>NUCLEOTIDE SEQUENCE</scope>
    <source>
        <strain evidence="4">B596</strain>
    </source>
</reference>
<evidence type="ECO:0000256" key="1">
    <source>
        <dbReference type="ARBA" id="ARBA00009670"/>
    </source>
</evidence>
<dbReference type="InterPro" id="IPR011009">
    <property type="entry name" value="Kinase-like_dom_sf"/>
</dbReference>
<organism evidence="4">
    <name type="scientific">Pseudo-nitzschia delicatissima</name>
    <dbReference type="NCBI Taxonomy" id="44447"/>
    <lineage>
        <taxon>Eukaryota</taxon>
        <taxon>Sar</taxon>
        <taxon>Stramenopiles</taxon>
        <taxon>Ochrophyta</taxon>
        <taxon>Bacillariophyta</taxon>
        <taxon>Bacillariophyceae</taxon>
        <taxon>Bacillariophycidae</taxon>
        <taxon>Bacillariales</taxon>
        <taxon>Bacillariaceae</taxon>
        <taxon>Pseudo-nitzschia</taxon>
    </lineage>
</organism>
<dbReference type="EMBL" id="HBFG01000702">
    <property type="protein sequence ID" value="CAD8729041.1"/>
    <property type="molecule type" value="Transcribed_RNA"/>
</dbReference>
<dbReference type="InterPro" id="IPR004147">
    <property type="entry name" value="ABC1_dom"/>
</dbReference>
<evidence type="ECO:0000256" key="2">
    <source>
        <dbReference type="SAM" id="MobiDB-lite"/>
    </source>
</evidence>
<feature type="domain" description="ABC1 atypical kinase-like" evidence="3">
    <location>
        <begin position="221"/>
        <end position="492"/>
    </location>
</feature>
<accession>A0A7S0TAS0</accession>
<comment type="similarity">
    <text evidence="1">Belongs to the protein kinase superfamily. ADCK protein kinase family.</text>
</comment>
<dbReference type="Pfam" id="PF03109">
    <property type="entry name" value="ABC1"/>
    <property type="match status" value="1"/>
</dbReference>
<feature type="region of interest" description="Disordered" evidence="2">
    <location>
        <begin position="1"/>
        <end position="25"/>
    </location>
</feature>
<dbReference type="AlphaFoldDB" id="A0A7S0TAS0"/>
<name>A0A7S0TAS0_9STRA</name>
<dbReference type="InterPro" id="IPR050154">
    <property type="entry name" value="UbiB_kinase"/>
</dbReference>
<protein>
    <recommendedName>
        <fullName evidence="3">ABC1 atypical kinase-like domain-containing protein</fullName>
    </recommendedName>
</protein>
<evidence type="ECO:0000259" key="3">
    <source>
        <dbReference type="Pfam" id="PF03109"/>
    </source>
</evidence>
<dbReference type="CDD" id="cd05121">
    <property type="entry name" value="ABC1_ADCK3-like"/>
    <property type="match status" value="1"/>
</dbReference>
<dbReference type="PANTHER" id="PTHR10566:SF113">
    <property type="entry name" value="PROTEIN ACTIVITY OF BC1 COMPLEX KINASE 7, CHLOROPLASTIC"/>
    <property type="match status" value="1"/>
</dbReference>
<proteinExistence type="inferred from homology"/>
<gene>
    <name evidence="4" type="ORF">PDEL0327_LOCUS537</name>
</gene>
<evidence type="ECO:0000313" key="4">
    <source>
        <dbReference type="EMBL" id="CAD8729041.1"/>
    </source>
</evidence>
<sequence>MTTKKKNPLDQWFGTSVNRGEKSKNDRHLVTLSATVSEEEMAVKTVELSSASTLSTSSNITSSTTTSSSSSWEEFGRALELLGITWSEWLSPLGQGLLPPDNENPSSWDDFWELSLKENSRDIQVAEQFTRYLERLGATYVKFGQALASRPDIVPRSLAVALSKLQDDMDVLDEETRQSSNPVRLATAEGAREVLWREYAAVVANGSSTTAEFSAFGNLDKMEEFLASLSEEPVAAASIGVVYSGILPGDNGQKVAIKIQRPNVKDIVQKDAKLLRRAAELIESIPSPGGENSNSNNPNKNDRLIRTNITGAVDEFMTRLEEELDYRREASNLELFGKLYSHKRTADSEKSVSELVNLPSGKDINVVVPKVYKHLCTDKVLVMEWIDGIKLVDLQAAPTKKEEETEETMELIRQGIDCTLSQLLETGILHADPHGGNLLKVASDDASKKSKNNDDAYRLGYIDFGMLSTIPSTVQDGLICAVCQLIFANNVTAVSELFGELQLLPEEILANPFESAALAEELTLAVDKVLVFPTDEETAILEAQGKPKIPNLRFDKLLDVLTRLVPRFRFQLPPYFLNNARALATLEGMAREVDPNFNILRHLYPYAISRIFSNPTGSPVVEATLRSLIQTPSTGKIDIGKLRKLLKDASNYSGYSKLKVIQDIARSKSGPGLVGRLAREQTVGRVFRKRRRRNRRNVVLGEKKRRGKKRKWLLDQLAEFSRL</sequence>